<proteinExistence type="predicted"/>
<keyword evidence="2" id="KW-1185">Reference proteome</keyword>
<dbReference type="Proteomes" id="UP001056120">
    <property type="component" value="Linkage Group LG05"/>
</dbReference>
<reference evidence="1 2" key="2">
    <citation type="journal article" date="2022" name="Mol. Ecol. Resour.">
        <title>The genomes of chicory, endive, great burdock and yacon provide insights into Asteraceae paleo-polyploidization history and plant inulin production.</title>
        <authorList>
            <person name="Fan W."/>
            <person name="Wang S."/>
            <person name="Wang H."/>
            <person name="Wang A."/>
            <person name="Jiang F."/>
            <person name="Liu H."/>
            <person name="Zhao H."/>
            <person name="Xu D."/>
            <person name="Zhang Y."/>
        </authorList>
    </citation>
    <scope>NUCLEOTIDE SEQUENCE [LARGE SCALE GENOMIC DNA]</scope>
    <source>
        <strain evidence="2">cv. Yunnan</strain>
        <tissue evidence="1">Leaves</tissue>
    </source>
</reference>
<protein>
    <submittedName>
        <fullName evidence="1">Uncharacterized protein</fullName>
    </submittedName>
</protein>
<evidence type="ECO:0000313" key="2">
    <source>
        <dbReference type="Proteomes" id="UP001056120"/>
    </source>
</evidence>
<name>A0ACB9J9C6_9ASTR</name>
<sequence length="88" mass="10026">MLKGGGTLSFSLMDNYFRNCAFPSMKSKQAVKFALCSLELLEVFTYFPIIQEIVICQSEIEVAKWACWACLVQVNKEKNKTVKLKKPV</sequence>
<reference evidence="2" key="1">
    <citation type="journal article" date="2022" name="Mol. Ecol. Resour.">
        <title>The genomes of chicory, endive, great burdock and yacon provide insights into Asteraceae palaeo-polyploidization history and plant inulin production.</title>
        <authorList>
            <person name="Fan W."/>
            <person name="Wang S."/>
            <person name="Wang H."/>
            <person name="Wang A."/>
            <person name="Jiang F."/>
            <person name="Liu H."/>
            <person name="Zhao H."/>
            <person name="Xu D."/>
            <person name="Zhang Y."/>
        </authorList>
    </citation>
    <scope>NUCLEOTIDE SEQUENCE [LARGE SCALE GENOMIC DNA]</scope>
    <source>
        <strain evidence="2">cv. Yunnan</strain>
    </source>
</reference>
<dbReference type="EMBL" id="CM042022">
    <property type="protein sequence ID" value="KAI3816741.1"/>
    <property type="molecule type" value="Genomic_DNA"/>
</dbReference>
<comment type="caution">
    <text evidence="1">The sequence shown here is derived from an EMBL/GenBank/DDBJ whole genome shotgun (WGS) entry which is preliminary data.</text>
</comment>
<accession>A0ACB9J9C6</accession>
<evidence type="ECO:0000313" key="1">
    <source>
        <dbReference type="EMBL" id="KAI3816741.1"/>
    </source>
</evidence>
<gene>
    <name evidence="1" type="ORF">L1987_16445</name>
</gene>
<organism evidence="1 2">
    <name type="scientific">Smallanthus sonchifolius</name>
    <dbReference type="NCBI Taxonomy" id="185202"/>
    <lineage>
        <taxon>Eukaryota</taxon>
        <taxon>Viridiplantae</taxon>
        <taxon>Streptophyta</taxon>
        <taxon>Embryophyta</taxon>
        <taxon>Tracheophyta</taxon>
        <taxon>Spermatophyta</taxon>
        <taxon>Magnoliopsida</taxon>
        <taxon>eudicotyledons</taxon>
        <taxon>Gunneridae</taxon>
        <taxon>Pentapetalae</taxon>
        <taxon>asterids</taxon>
        <taxon>campanulids</taxon>
        <taxon>Asterales</taxon>
        <taxon>Asteraceae</taxon>
        <taxon>Asteroideae</taxon>
        <taxon>Heliantheae alliance</taxon>
        <taxon>Millerieae</taxon>
        <taxon>Smallanthus</taxon>
    </lineage>
</organism>